<accession>A0A5E7Z6J6</accession>
<name>A0A5E7Z6J6_9SPHN</name>
<evidence type="ECO:0000313" key="3">
    <source>
        <dbReference type="Proteomes" id="UP000326857"/>
    </source>
</evidence>
<proteinExistence type="predicted"/>
<sequence length="130" mass="14724">MHQADAEQDEQSPGVAIREVRAPDAHRSLDRLEAEAEAQGHDREGLAREQRKHRRLDRGVHVRHLPIGAEEFFHVDQEDTGDGKPTQPIDDRYARTGIPFTLHRRLAPLDVGTIYRGLDWAVRGDRPGAI</sequence>
<organism evidence="2 3">
    <name type="scientific">Sphingomonas aurantiaca</name>
    <dbReference type="NCBI Taxonomy" id="185949"/>
    <lineage>
        <taxon>Bacteria</taxon>
        <taxon>Pseudomonadati</taxon>
        <taxon>Pseudomonadota</taxon>
        <taxon>Alphaproteobacteria</taxon>
        <taxon>Sphingomonadales</taxon>
        <taxon>Sphingomonadaceae</taxon>
        <taxon>Sphingomonas</taxon>
    </lineage>
</organism>
<dbReference type="EMBL" id="CABVLI010000039">
    <property type="protein sequence ID" value="VVT14521.1"/>
    <property type="molecule type" value="Genomic_DNA"/>
</dbReference>
<reference evidence="2 3" key="1">
    <citation type="submission" date="2019-09" db="EMBL/GenBank/DDBJ databases">
        <authorList>
            <person name="Dittami M. S."/>
        </authorList>
    </citation>
    <scope>NUCLEOTIDE SEQUENCE [LARGE SCALE GENOMIC DNA]</scope>
    <source>
        <strain evidence="2">SPHINGO391</strain>
    </source>
</reference>
<feature type="compositionally biased region" description="Basic and acidic residues" evidence="1">
    <location>
        <begin position="18"/>
        <end position="49"/>
    </location>
</feature>
<dbReference type="Proteomes" id="UP000326857">
    <property type="component" value="Unassembled WGS sequence"/>
</dbReference>
<feature type="region of interest" description="Disordered" evidence="1">
    <location>
        <begin position="1"/>
        <end position="57"/>
    </location>
</feature>
<evidence type="ECO:0000256" key="1">
    <source>
        <dbReference type="SAM" id="MobiDB-lite"/>
    </source>
</evidence>
<evidence type="ECO:0000313" key="2">
    <source>
        <dbReference type="EMBL" id="VVT14521.1"/>
    </source>
</evidence>
<protein>
    <submittedName>
        <fullName evidence="2">Uncharacterized protein</fullName>
    </submittedName>
</protein>
<feature type="compositionally biased region" description="Acidic residues" evidence="1">
    <location>
        <begin position="1"/>
        <end position="10"/>
    </location>
</feature>
<dbReference type="AlphaFoldDB" id="A0A5E7Z6J6"/>
<gene>
    <name evidence="2" type="ORF">SPHINGO391_440238</name>
</gene>